<evidence type="ECO:0000313" key="2">
    <source>
        <dbReference type="Proteomes" id="UP000499080"/>
    </source>
</evidence>
<sequence length="76" mass="8369">MNVGSDLSPPIFRCGSNVVALQKSLCFGIGGSDPTPQMLRCGLIEEFRLLKQKVVSSCLLDWCTLNLTSRVKRLLN</sequence>
<organism evidence="1 2">
    <name type="scientific">Araneus ventricosus</name>
    <name type="common">Orbweaver spider</name>
    <name type="synonym">Epeira ventricosa</name>
    <dbReference type="NCBI Taxonomy" id="182803"/>
    <lineage>
        <taxon>Eukaryota</taxon>
        <taxon>Metazoa</taxon>
        <taxon>Ecdysozoa</taxon>
        <taxon>Arthropoda</taxon>
        <taxon>Chelicerata</taxon>
        <taxon>Arachnida</taxon>
        <taxon>Araneae</taxon>
        <taxon>Araneomorphae</taxon>
        <taxon>Entelegynae</taxon>
        <taxon>Araneoidea</taxon>
        <taxon>Araneidae</taxon>
        <taxon>Araneus</taxon>
    </lineage>
</organism>
<dbReference type="Proteomes" id="UP000499080">
    <property type="component" value="Unassembled WGS sequence"/>
</dbReference>
<dbReference type="EMBL" id="BGPR01011626">
    <property type="protein sequence ID" value="GBN52218.1"/>
    <property type="molecule type" value="Genomic_DNA"/>
</dbReference>
<dbReference type="AlphaFoldDB" id="A0A4Y2PJS0"/>
<accession>A0A4Y2PJS0</accession>
<reference evidence="1 2" key="1">
    <citation type="journal article" date="2019" name="Sci. Rep.">
        <title>Orb-weaving spider Araneus ventricosus genome elucidates the spidroin gene catalogue.</title>
        <authorList>
            <person name="Kono N."/>
            <person name="Nakamura H."/>
            <person name="Ohtoshi R."/>
            <person name="Moran D.A.P."/>
            <person name="Shinohara A."/>
            <person name="Yoshida Y."/>
            <person name="Fujiwara M."/>
            <person name="Mori M."/>
            <person name="Tomita M."/>
            <person name="Arakawa K."/>
        </authorList>
    </citation>
    <scope>NUCLEOTIDE SEQUENCE [LARGE SCALE GENOMIC DNA]</scope>
</reference>
<name>A0A4Y2PJS0_ARAVE</name>
<keyword evidence="2" id="KW-1185">Reference proteome</keyword>
<gene>
    <name evidence="1" type="ORF">AVEN_88411_1</name>
</gene>
<evidence type="ECO:0000313" key="1">
    <source>
        <dbReference type="EMBL" id="GBN52218.1"/>
    </source>
</evidence>
<protein>
    <submittedName>
        <fullName evidence="1">Uncharacterized protein</fullName>
    </submittedName>
</protein>
<comment type="caution">
    <text evidence="1">The sequence shown here is derived from an EMBL/GenBank/DDBJ whole genome shotgun (WGS) entry which is preliminary data.</text>
</comment>
<proteinExistence type="predicted"/>